<sequence>MLFLSSVIVYIYMIGFCTATSQGQCKATEWFKPKTCTEKTLPKGDAFKVFSTEQKLKCMKVCNKTAGNCLSVSYDRRNKLCYQFDDIGDNCTDMVVEPDTQYYYKDIECLNGGDKMSATQCNCSDGFLGRNCNRMVSGCPEVYDSGVRGRNKVLIQPAPNGPPISVYCDDRDLIVMRHYKNHPSSFNRTWDEYVNGFMEDEYRVWIGLETLYQITTYIPQQVLSFTVGMQANPTTSWNYYADYTDFKVGDRSTHYTITYSSYIPLGTSGDLGDVLNGLNGSSFSTYDRDNDGVGNINCALQYAGGWWFNGLNGCSTNSITSFFTCPSQNCDPMAIKKFPNHARLYEYEKISRVSLYLKTEQENT</sequence>
<evidence type="ECO:0000256" key="1">
    <source>
        <dbReference type="SAM" id="SignalP"/>
    </source>
</evidence>
<name>A0AAN8K066_PATCE</name>
<dbReference type="InterPro" id="IPR036056">
    <property type="entry name" value="Fibrinogen-like_C"/>
</dbReference>
<evidence type="ECO:0000259" key="3">
    <source>
        <dbReference type="PROSITE" id="PS51406"/>
    </source>
</evidence>
<accession>A0AAN8K066</accession>
<protein>
    <recommendedName>
        <fullName evidence="6">Fibrinogen C-terminal domain-containing protein</fullName>
    </recommendedName>
</protein>
<evidence type="ECO:0000259" key="2">
    <source>
        <dbReference type="PROSITE" id="PS50948"/>
    </source>
</evidence>
<dbReference type="SMART" id="SM00186">
    <property type="entry name" value="FBG"/>
    <property type="match status" value="1"/>
</dbReference>
<dbReference type="EMBL" id="JAZGQO010000006">
    <property type="protein sequence ID" value="KAK6186445.1"/>
    <property type="molecule type" value="Genomic_DNA"/>
</dbReference>
<dbReference type="AlphaFoldDB" id="A0AAN8K066"/>
<dbReference type="Gene3D" id="3.90.215.10">
    <property type="entry name" value="Gamma Fibrinogen, chain A, domain 1"/>
    <property type="match status" value="1"/>
</dbReference>
<comment type="caution">
    <text evidence="4">The sequence shown here is derived from an EMBL/GenBank/DDBJ whole genome shotgun (WGS) entry which is preliminary data.</text>
</comment>
<dbReference type="GO" id="GO:0005615">
    <property type="term" value="C:extracellular space"/>
    <property type="evidence" value="ECO:0007669"/>
    <property type="project" value="TreeGrafter"/>
</dbReference>
<feature type="chain" id="PRO_5042838474" description="Fibrinogen C-terminal domain-containing protein" evidence="1">
    <location>
        <begin position="20"/>
        <end position="364"/>
    </location>
</feature>
<keyword evidence="1" id="KW-0732">Signal</keyword>
<evidence type="ECO:0008006" key="6">
    <source>
        <dbReference type="Google" id="ProtNLM"/>
    </source>
</evidence>
<dbReference type="Proteomes" id="UP001347796">
    <property type="component" value="Unassembled WGS sequence"/>
</dbReference>
<gene>
    <name evidence="4" type="ORF">SNE40_008483</name>
</gene>
<dbReference type="InterPro" id="IPR014716">
    <property type="entry name" value="Fibrinogen_a/b/g_C_1"/>
</dbReference>
<evidence type="ECO:0000313" key="5">
    <source>
        <dbReference type="Proteomes" id="UP001347796"/>
    </source>
</evidence>
<keyword evidence="5" id="KW-1185">Reference proteome</keyword>
<dbReference type="PANTHER" id="PTHR19143">
    <property type="entry name" value="FIBRINOGEN/TENASCIN/ANGIOPOEITIN"/>
    <property type="match status" value="1"/>
</dbReference>
<dbReference type="InterPro" id="IPR002181">
    <property type="entry name" value="Fibrinogen_a/b/g_C_dom"/>
</dbReference>
<dbReference type="InterPro" id="IPR050373">
    <property type="entry name" value="Fibrinogen_C-term_domain"/>
</dbReference>
<feature type="domain" description="Fibrinogen C-terminal" evidence="3">
    <location>
        <begin position="130"/>
        <end position="314"/>
    </location>
</feature>
<dbReference type="Pfam" id="PF00147">
    <property type="entry name" value="Fibrinogen_C"/>
    <property type="match status" value="1"/>
</dbReference>
<dbReference type="InterPro" id="IPR003609">
    <property type="entry name" value="Pan_app"/>
</dbReference>
<organism evidence="4 5">
    <name type="scientific">Patella caerulea</name>
    <name type="common">Rayed Mediterranean limpet</name>
    <dbReference type="NCBI Taxonomy" id="87958"/>
    <lineage>
        <taxon>Eukaryota</taxon>
        <taxon>Metazoa</taxon>
        <taxon>Spiralia</taxon>
        <taxon>Lophotrochozoa</taxon>
        <taxon>Mollusca</taxon>
        <taxon>Gastropoda</taxon>
        <taxon>Patellogastropoda</taxon>
        <taxon>Patelloidea</taxon>
        <taxon>Patellidae</taxon>
        <taxon>Patella</taxon>
    </lineage>
</organism>
<dbReference type="PANTHER" id="PTHR19143:SF185">
    <property type="entry name" value="ANGIOPOIETIN-RELATED PROTEIN 5"/>
    <property type="match status" value="1"/>
</dbReference>
<proteinExistence type="predicted"/>
<dbReference type="PROSITE" id="PS51406">
    <property type="entry name" value="FIBRINOGEN_C_2"/>
    <property type="match status" value="1"/>
</dbReference>
<feature type="signal peptide" evidence="1">
    <location>
        <begin position="1"/>
        <end position="19"/>
    </location>
</feature>
<feature type="domain" description="Apple" evidence="2">
    <location>
        <begin position="36"/>
        <end position="109"/>
    </location>
</feature>
<reference evidence="4 5" key="1">
    <citation type="submission" date="2024-01" db="EMBL/GenBank/DDBJ databases">
        <title>The genome of the rayed Mediterranean limpet Patella caerulea (Linnaeus, 1758).</title>
        <authorList>
            <person name="Anh-Thu Weber A."/>
            <person name="Halstead-Nussloch G."/>
        </authorList>
    </citation>
    <scope>NUCLEOTIDE SEQUENCE [LARGE SCALE GENOMIC DNA]</scope>
    <source>
        <strain evidence="4">AATW-2023a</strain>
        <tissue evidence="4">Whole specimen</tissue>
    </source>
</reference>
<dbReference type="SUPFAM" id="SSF56496">
    <property type="entry name" value="Fibrinogen C-terminal domain-like"/>
    <property type="match status" value="1"/>
</dbReference>
<dbReference type="PROSITE" id="PS50948">
    <property type="entry name" value="PAN"/>
    <property type="match status" value="1"/>
</dbReference>
<evidence type="ECO:0000313" key="4">
    <source>
        <dbReference type="EMBL" id="KAK6186445.1"/>
    </source>
</evidence>